<feature type="transmembrane region" description="Helical" evidence="11">
    <location>
        <begin position="62"/>
        <end position="88"/>
    </location>
</feature>
<feature type="transmembrane region" description="Helical" evidence="11">
    <location>
        <begin position="139"/>
        <end position="164"/>
    </location>
</feature>
<sequence length="582" mass="59493">MRAFSDRPATLPIAGVVLAGLHLALALIGLLPPERLPGSLLVALALAVAALLPALAPSLVAVGVLTAGGIQIGGIPVDGVLVGLLVLWQTTRRLGPWTRALALVGGLVLAGAGGIVVAFELSGTAGLSALPTHVEFLVLAVVALLVASFLSGAQVLVFVLALRAPIGPDDRVEALVTRVAGPQDPFSVGIAGGQGLVLLFIAAVPFTETGEAMQILLSGVFAVALVLHRRSPPLALAVAWFGAALQMSLQLSPSPADVAILVVLFGTGASTSRRVRTAGAVSAVLGSVVAVAYLIVVYDLLSGTADAPFTVTATAGGILATFGLSWTVGLLSRAVGRAREGQTLRAQAEQERSRAQRELDAVEERNRIARDMHDVVAHSLAVVIAQADGARYLGASSPEQTDAALLTISTVARDALGDVRVLLAQLRHSQTDGPQPGARDLPALLESVGSAGAPVRADLELDLDEVPRAVGLALYRIVQEATTNALRHGRPGSPIEIALRREEDELTLRVSNARRSGVESEPGSGGGHGLVGMRERAVLVGGALAARSVGEDFVVDARLPSAASPARDVGTAPPIATGGRTA</sequence>
<dbReference type="InterPro" id="IPR036890">
    <property type="entry name" value="HATPase_C_sf"/>
</dbReference>
<gene>
    <name evidence="15" type="primary">desK_1</name>
    <name evidence="15" type="ORF">ACH61_01268</name>
    <name evidence="16" type="ORF">GSU10_08850</name>
</gene>
<feature type="transmembrane region" description="Helical" evidence="11">
    <location>
        <begin position="38"/>
        <end position="56"/>
    </location>
</feature>
<organism evidence="15 17">
    <name type="scientific">Rathayibacter tanaceti</name>
    <dbReference type="NCBI Taxonomy" id="1671680"/>
    <lineage>
        <taxon>Bacteria</taxon>
        <taxon>Bacillati</taxon>
        <taxon>Actinomycetota</taxon>
        <taxon>Actinomycetes</taxon>
        <taxon>Micrococcales</taxon>
        <taxon>Microbacteriaceae</taxon>
        <taxon>Rathayibacter</taxon>
    </lineage>
</organism>
<dbReference type="CDD" id="cd16917">
    <property type="entry name" value="HATPase_UhpB-NarQ-NarX-like"/>
    <property type="match status" value="1"/>
</dbReference>
<evidence type="ECO:0000256" key="3">
    <source>
        <dbReference type="ARBA" id="ARBA00022553"/>
    </source>
</evidence>
<feature type="domain" description="Signal transduction histidine kinase subgroup 3 dimerisation and phosphoacceptor" evidence="13">
    <location>
        <begin position="364"/>
        <end position="430"/>
    </location>
</feature>
<dbReference type="InterPro" id="IPR003594">
    <property type="entry name" value="HATPase_dom"/>
</dbReference>
<keyword evidence="7" id="KW-0067">ATP-binding</keyword>
<evidence type="ECO:0000256" key="7">
    <source>
        <dbReference type="ARBA" id="ARBA00022840"/>
    </source>
</evidence>
<reference evidence="15 17" key="1">
    <citation type="submission" date="2015-08" db="EMBL/GenBank/DDBJ databases">
        <title>Draft Genome Sequence of Rathayibacter sp. Strain VKM Ac-2596 Isolated from Leaf Gall Induced by Plant-Parasitic Nematodes.</title>
        <authorList>
            <person name="Vasilenko O.V."/>
            <person name="Starodumova I.P."/>
            <person name="Tarlachkov S.V."/>
            <person name="Dorofeeva L.V."/>
            <person name="Evtushenko L.I."/>
        </authorList>
    </citation>
    <scope>NUCLEOTIDE SEQUENCE [LARGE SCALE GENOMIC DNA]</scope>
    <source>
        <strain evidence="15 17">VKM Ac-2596</strain>
    </source>
</reference>
<dbReference type="InterPro" id="IPR055558">
    <property type="entry name" value="DUF7134"/>
</dbReference>
<keyword evidence="11" id="KW-1133">Transmembrane helix</keyword>
<evidence type="ECO:0000256" key="5">
    <source>
        <dbReference type="ARBA" id="ARBA00022741"/>
    </source>
</evidence>
<keyword evidence="5" id="KW-0547">Nucleotide-binding</keyword>
<keyword evidence="6 15" id="KW-0418">Kinase</keyword>
<evidence type="ECO:0000259" key="12">
    <source>
        <dbReference type="Pfam" id="PF02518"/>
    </source>
</evidence>
<dbReference type="GO" id="GO:0005524">
    <property type="term" value="F:ATP binding"/>
    <property type="evidence" value="ECO:0007669"/>
    <property type="project" value="UniProtKB-KW"/>
</dbReference>
<evidence type="ECO:0000313" key="16">
    <source>
        <dbReference type="EMBL" id="QHC55727.1"/>
    </source>
</evidence>
<dbReference type="OrthoDB" id="227596at2"/>
<keyword evidence="11" id="KW-0472">Membrane</keyword>
<dbReference type="RefSeq" id="WP_082845055.1">
    <property type="nucleotide sequence ID" value="NZ_CP047186.1"/>
</dbReference>
<dbReference type="PANTHER" id="PTHR24421:SF10">
    <property type="entry name" value="NITRATE_NITRITE SENSOR PROTEIN NARQ"/>
    <property type="match status" value="1"/>
</dbReference>
<feature type="region of interest" description="Disordered" evidence="10">
    <location>
        <begin position="562"/>
        <end position="582"/>
    </location>
</feature>
<dbReference type="InterPro" id="IPR011712">
    <property type="entry name" value="Sig_transdc_His_kin_sub3_dim/P"/>
</dbReference>
<dbReference type="SUPFAM" id="SSF55874">
    <property type="entry name" value="ATPase domain of HSP90 chaperone/DNA topoisomerase II/histidine kinase"/>
    <property type="match status" value="1"/>
</dbReference>
<keyword evidence="8" id="KW-0902">Two-component regulatory system</keyword>
<keyword evidence="9" id="KW-0175">Coiled coil</keyword>
<dbReference type="Proteomes" id="UP000465031">
    <property type="component" value="Chromosome"/>
</dbReference>
<feature type="coiled-coil region" evidence="9">
    <location>
        <begin position="338"/>
        <end position="372"/>
    </location>
</feature>
<dbReference type="Gene3D" id="1.20.5.1930">
    <property type="match status" value="1"/>
</dbReference>
<feature type="transmembrane region" description="Helical" evidence="11">
    <location>
        <begin position="282"/>
        <end position="301"/>
    </location>
</feature>
<dbReference type="Gene3D" id="3.30.565.10">
    <property type="entry name" value="Histidine kinase-like ATPase, C-terminal domain"/>
    <property type="match status" value="1"/>
</dbReference>
<feature type="transmembrane region" description="Helical" evidence="11">
    <location>
        <begin position="185"/>
        <end position="206"/>
    </location>
</feature>
<dbReference type="GO" id="GO:0046983">
    <property type="term" value="F:protein dimerization activity"/>
    <property type="evidence" value="ECO:0007669"/>
    <property type="project" value="InterPro"/>
</dbReference>
<name>A0A166I4E5_9MICO</name>
<dbReference type="Pfam" id="PF23539">
    <property type="entry name" value="DUF7134"/>
    <property type="match status" value="1"/>
</dbReference>
<evidence type="ECO:0000256" key="4">
    <source>
        <dbReference type="ARBA" id="ARBA00022679"/>
    </source>
</evidence>
<dbReference type="Pfam" id="PF07730">
    <property type="entry name" value="HisKA_3"/>
    <property type="match status" value="1"/>
</dbReference>
<dbReference type="Proteomes" id="UP000076717">
    <property type="component" value="Unassembled WGS sequence"/>
</dbReference>
<evidence type="ECO:0000313" key="15">
    <source>
        <dbReference type="EMBL" id="KZX21611.1"/>
    </source>
</evidence>
<dbReference type="GO" id="GO:0000155">
    <property type="term" value="F:phosphorelay sensor kinase activity"/>
    <property type="evidence" value="ECO:0007669"/>
    <property type="project" value="InterPro"/>
</dbReference>
<dbReference type="GO" id="GO:0016020">
    <property type="term" value="C:membrane"/>
    <property type="evidence" value="ECO:0007669"/>
    <property type="project" value="InterPro"/>
</dbReference>
<dbReference type="EC" id="2.7.13.3" evidence="2"/>
<accession>A0A166I4E5</accession>
<dbReference type="EMBL" id="LIIN01000032">
    <property type="protein sequence ID" value="KZX21611.1"/>
    <property type="molecule type" value="Genomic_DNA"/>
</dbReference>
<feature type="transmembrane region" description="Helical" evidence="11">
    <location>
        <begin position="307"/>
        <end position="331"/>
    </location>
</feature>
<evidence type="ECO:0000256" key="6">
    <source>
        <dbReference type="ARBA" id="ARBA00022777"/>
    </source>
</evidence>
<evidence type="ECO:0000259" key="13">
    <source>
        <dbReference type="Pfam" id="PF07730"/>
    </source>
</evidence>
<reference evidence="16" key="2">
    <citation type="submission" date="2019-12" db="EMBL/GenBank/DDBJ databases">
        <title>Complete and Draft Genome Sequences of New Strains and Members of Some Known Species of the Genus Rathayibacter isolated from Plants.</title>
        <authorList>
            <person name="Tarlachkov S.V."/>
            <person name="Starodumova I.P."/>
            <person name="Dorofeeva L.V."/>
            <person name="Prisyazhnaya N.V."/>
            <person name="Leyn S.A."/>
            <person name="Zlamal J.E."/>
            <person name="Elane M.L."/>
            <person name="Osterman A.L."/>
            <person name="Nadler S.A."/>
            <person name="Subbotin S.A."/>
            <person name="Evtushenko L.I."/>
        </authorList>
    </citation>
    <scope>NUCLEOTIDE SEQUENCE</scope>
    <source>
        <strain evidence="16">VKM Ac-2761</strain>
    </source>
</reference>
<evidence type="ECO:0000313" key="18">
    <source>
        <dbReference type="Proteomes" id="UP000465031"/>
    </source>
</evidence>
<keyword evidence="3" id="KW-0597">Phosphoprotein</keyword>
<evidence type="ECO:0000256" key="8">
    <source>
        <dbReference type="ARBA" id="ARBA00023012"/>
    </source>
</evidence>
<feature type="transmembrane region" description="Helical" evidence="11">
    <location>
        <begin position="12"/>
        <end position="31"/>
    </location>
</feature>
<dbReference type="AlphaFoldDB" id="A0A166I4E5"/>
<feature type="transmembrane region" description="Helical" evidence="11">
    <location>
        <begin position="100"/>
        <end position="119"/>
    </location>
</feature>
<evidence type="ECO:0000256" key="10">
    <source>
        <dbReference type="SAM" id="MobiDB-lite"/>
    </source>
</evidence>
<keyword evidence="17" id="KW-1185">Reference proteome</keyword>
<reference evidence="18" key="3">
    <citation type="submission" date="2019-12" db="EMBL/GenBank/DDBJ databases">
        <title>Complete and draft genome sequences of new strains and members of some known species of the genus Rathayibacter isolated from plants.</title>
        <authorList>
            <person name="Tarlachkov S.V."/>
            <person name="Starodumova I.P."/>
            <person name="Dorofeeva L.V."/>
            <person name="Prisyazhnaya N.V."/>
            <person name="Leyn S."/>
            <person name="Zlamal J."/>
            <person name="Elan M."/>
            <person name="Osterman A.L."/>
            <person name="Nadler S."/>
            <person name="Subbotin S.A."/>
            <person name="Evtushenko L.I."/>
        </authorList>
    </citation>
    <scope>NUCLEOTIDE SEQUENCE [LARGE SCALE GENOMIC DNA]</scope>
    <source>
        <strain evidence="18">VKM Ac-2761</strain>
    </source>
</reference>
<evidence type="ECO:0000313" key="17">
    <source>
        <dbReference type="Proteomes" id="UP000076717"/>
    </source>
</evidence>
<dbReference type="InterPro" id="IPR050482">
    <property type="entry name" value="Sensor_HK_TwoCompSys"/>
</dbReference>
<evidence type="ECO:0000256" key="9">
    <source>
        <dbReference type="SAM" id="Coils"/>
    </source>
</evidence>
<feature type="domain" description="Histidine kinase/HSP90-like ATPase" evidence="12">
    <location>
        <begin position="472"/>
        <end position="559"/>
    </location>
</feature>
<feature type="domain" description="DUF7134" evidence="14">
    <location>
        <begin position="196"/>
        <end position="333"/>
    </location>
</feature>
<evidence type="ECO:0000259" key="14">
    <source>
        <dbReference type="Pfam" id="PF23539"/>
    </source>
</evidence>
<proteinExistence type="predicted"/>
<dbReference type="PANTHER" id="PTHR24421">
    <property type="entry name" value="NITRATE/NITRITE SENSOR PROTEIN NARX-RELATED"/>
    <property type="match status" value="1"/>
</dbReference>
<keyword evidence="4 15" id="KW-0808">Transferase</keyword>
<comment type="catalytic activity">
    <reaction evidence="1">
        <text>ATP + protein L-histidine = ADP + protein N-phospho-L-histidine.</text>
        <dbReference type="EC" id="2.7.13.3"/>
    </reaction>
</comment>
<keyword evidence="11" id="KW-0812">Transmembrane</keyword>
<evidence type="ECO:0000256" key="2">
    <source>
        <dbReference type="ARBA" id="ARBA00012438"/>
    </source>
</evidence>
<dbReference type="Pfam" id="PF02518">
    <property type="entry name" value="HATPase_c"/>
    <property type="match status" value="1"/>
</dbReference>
<protein>
    <recommendedName>
        <fullName evidence="2">histidine kinase</fullName>
        <ecNumber evidence="2">2.7.13.3</ecNumber>
    </recommendedName>
</protein>
<dbReference type="KEGG" id="rte:GSU10_08850"/>
<dbReference type="EMBL" id="CP047186">
    <property type="protein sequence ID" value="QHC55727.1"/>
    <property type="molecule type" value="Genomic_DNA"/>
</dbReference>
<evidence type="ECO:0000256" key="1">
    <source>
        <dbReference type="ARBA" id="ARBA00000085"/>
    </source>
</evidence>
<evidence type="ECO:0000256" key="11">
    <source>
        <dbReference type="SAM" id="Phobius"/>
    </source>
</evidence>